<gene>
    <name evidence="1" type="ORF">HCN44_001222</name>
</gene>
<comment type="caution">
    <text evidence="1">The sequence shown here is derived from an EMBL/GenBank/DDBJ whole genome shotgun (WGS) entry which is preliminary data.</text>
</comment>
<reference evidence="1 2" key="1">
    <citation type="submission" date="2020-08" db="EMBL/GenBank/DDBJ databases">
        <title>Aphidius gifuensis genome sequencing and assembly.</title>
        <authorList>
            <person name="Du Z."/>
        </authorList>
    </citation>
    <scope>NUCLEOTIDE SEQUENCE [LARGE SCALE GENOMIC DNA]</scope>
    <source>
        <strain evidence="1">YNYX2018</strain>
        <tissue evidence="1">Adults</tissue>
    </source>
</reference>
<keyword evidence="2" id="KW-1185">Reference proteome</keyword>
<proteinExistence type="predicted"/>
<name>A0A835CLD1_APHGI</name>
<evidence type="ECO:0000313" key="1">
    <source>
        <dbReference type="EMBL" id="KAF7988649.1"/>
    </source>
</evidence>
<organism evidence="1 2">
    <name type="scientific">Aphidius gifuensis</name>
    <name type="common">Parasitoid wasp</name>
    <dbReference type="NCBI Taxonomy" id="684658"/>
    <lineage>
        <taxon>Eukaryota</taxon>
        <taxon>Metazoa</taxon>
        <taxon>Ecdysozoa</taxon>
        <taxon>Arthropoda</taxon>
        <taxon>Hexapoda</taxon>
        <taxon>Insecta</taxon>
        <taxon>Pterygota</taxon>
        <taxon>Neoptera</taxon>
        <taxon>Endopterygota</taxon>
        <taxon>Hymenoptera</taxon>
        <taxon>Apocrita</taxon>
        <taxon>Ichneumonoidea</taxon>
        <taxon>Braconidae</taxon>
        <taxon>Aphidiinae</taxon>
        <taxon>Aphidius</taxon>
    </lineage>
</organism>
<dbReference type="AlphaFoldDB" id="A0A835CLD1"/>
<sequence length="479" mass="56349">MEDADDSFIQKQLHSWNLDNYIEIFKSNGILNKQQLLKINPDTIRNIFFDSCSELDFWRKWAPFCASNALPEQHDGKDESCQNVAAIRASLHKEITKEKLMEIIQRHHLTRSVFKSYEQKQNLEHDTIIVEVIVSDLVDISSQYWNNEHFEVIANNIVDIFKSETKDTYYIAPERNRSVMGKIPDRFRNFIQKCRDISGETRKRGRTVDFIDVNGVKRPRLNDKSVEDSVSWLKNSNGAWDELQLHWQNSYQYRMSWMKMNDTKTADTIFQEWPVLQSPYAIELILQDFDQMIHLDVKGTMWNWPKFVEYLRGMKKSSGYDTGGRTLLEFLHLVHLFPPKGNNSDFKKKNKRQSCTIAEMQNIKRGKMEDSDKTSIEPYIIGVGQGLEKATEFYVILDNHEYQVKSGLEAIDLCFKIYHVMFAEYPAVNAHIWQLIERGVYKFHSRTKKIPNMEKFYKAAEDKNFLEISDVKSEVVYLL</sequence>
<evidence type="ECO:0000313" key="2">
    <source>
        <dbReference type="Proteomes" id="UP000639338"/>
    </source>
</evidence>
<dbReference type="EMBL" id="JACMRX010000005">
    <property type="protein sequence ID" value="KAF7988649.1"/>
    <property type="molecule type" value="Genomic_DNA"/>
</dbReference>
<protein>
    <submittedName>
        <fullName evidence="1">Uncharacterized protein</fullName>
    </submittedName>
</protein>
<dbReference type="Proteomes" id="UP000639338">
    <property type="component" value="Unassembled WGS sequence"/>
</dbReference>
<accession>A0A835CLD1</accession>
<dbReference type="OrthoDB" id="7698488at2759"/>